<dbReference type="PROSITE" id="PS51257">
    <property type="entry name" value="PROKAR_LIPOPROTEIN"/>
    <property type="match status" value="1"/>
</dbReference>
<dbReference type="OrthoDB" id="4800194at2"/>
<evidence type="ECO:0008006" key="4">
    <source>
        <dbReference type="Google" id="ProtNLM"/>
    </source>
</evidence>
<protein>
    <recommendedName>
        <fullName evidence="4">Lipoprotein</fullName>
    </recommendedName>
</protein>
<comment type="caution">
    <text evidence="2">The sequence shown here is derived from an EMBL/GenBank/DDBJ whole genome shotgun (WGS) entry which is preliminary data.</text>
</comment>
<keyword evidence="3" id="KW-1185">Reference proteome</keyword>
<sequence length="298" mass="33405">MRRRRRVARMVSMVAVLATVSCGSPAPRQAAGTPLTEPEKELLHEAEQMLTRSCMEDHGFEMWSVPRRPLPEDRDFPYVIDDIEWASQHGYGSDIDAERRRLRAADPNRQYFESLPPADQERALETLNGRQSAARLEVRTPDGVTMGRISDGCTSQAQQEIYGDLAAWFRATSVTDSLAALWRADVTGDGRFQSAVRRWSSCMKARGFDYLTPGGAREAFLRPPQSADRPQEVRTAVAEAECAHSTGMSTDLHRLEEQYRVQRTGQHQTDVDTRARLEREALPRAHAALADIGRPEAG</sequence>
<feature type="chain" id="PRO_5010203863" description="Lipoprotein" evidence="1">
    <location>
        <begin position="31"/>
        <end position="298"/>
    </location>
</feature>
<feature type="signal peptide" evidence="1">
    <location>
        <begin position="1"/>
        <end position="30"/>
    </location>
</feature>
<accession>A0A1S1QGX9</accession>
<organism evidence="2 3">
    <name type="scientific">Parafrankia colletiae</name>
    <dbReference type="NCBI Taxonomy" id="573497"/>
    <lineage>
        <taxon>Bacteria</taxon>
        <taxon>Bacillati</taxon>
        <taxon>Actinomycetota</taxon>
        <taxon>Actinomycetes</taxon>
        <taxon>Frankiales</taxon>
        <taxon>Frankiaceae</taxon>
        <taxon>Parafrankia</taxon>
    </lineage>
</organism>
<dbReference type="Proteomes" id="UP000179627">
    <property type="component" value="Unassembled WGS sequence"/>
</dbReference>
<name>A0A1S1QGX9_9ACTN</name>
<dbReference type="EMBL" id="MBLM01000138">
    <property type="protein sequence ID" value="OHV32515.1"/>
    <property type="molecule type" value="Genomic_DNA"/>
</dbReference>
<proteinExistence type="predicted"/>
<keyword evidence="1" id="KW-0732">Signal</keyword>
<evidence type="ECO:0000313" key="3">
    <source>
        <dbReference type="Proteomes" id="UP000179627"/>
    </source>
</evidence>
<evidence type="ECO:0000256" key="1">
    <source>
        <dbReference type="SAM" id="SignalP"/>
    </source>
</evidence>
<dbReference type="AlphaFoldDB" id="A0A1S1QGX9"/>
<evidence type="ECO:0000313" key="2">
    <source>
        <dbReference type="EMBL" id="OHV32515.1"/>
    </source>
</evidence>
<reference evidence="3" key="1">
    <citation type="submission" date="2016-07" db="EMBL/GenBank/DDBJ databases">
        <title>Sequence Frankia sp. strain CcI1.17.</title>
        <authorList>
            <person name="Ghodhbane-Gtari F."/>
            <person name="Swanson E."/>
            <person name="Gueddou A."/>
            <person name="Morris K."/>
            <person name="Hezbri K."/>
            <person name="Ktari A."/>
            <person name="Nouioui I."/>
            <person name="Abebe-Akele F."/>
            <person name="Simpson S."/>
            <person name="Thomas K."/>
            <person name="Gtari M."/>
            <person name="Tisa L.S."/>
            <person name="Hurst S."/>
        </authorList>
    </citation>
    <scope>NUCLEOTIDE SEQUENCE [LARGE SCALE GENOMIC DNA]</scope>
    <source>
        <strain evidence="3">Cc1.17</strain>
    </source>
</reference>
<gene>
    <name evidence="2" type="ORF">CC117_24715</name>
</gene>